<dbReference type="Pfam" id="PF00852">
    <property type="entry name" value="Glyco_transf_10"/>
    <property type="match status" value="1"/>
</dbReference>
<feature type="domain" description="Fucosyltransferase N-terminal" evidence="13">
    <location>
        <begin position="63"/>
        <end position="190"/>
    </location>
</feature>
<dbReference type="Gene3D" id="3.40.50.11660">
    <property type="entry name" value="Glycosyl transferase family 10, C-terminal domain"/>
    <property type="match status" value="1"/>
</dbReference>
<evidence type="ECO:0000256" key="5">
    <source>
        <dbReference type="ARBA" id="ARBA00022679"/>
    </source>
</evidence>
<feature type="transmembrane region" description="Helical" evidence="11">
    <location>
        <begin position="21"/>
        <end position="40"/>
    </location>
</feature>
<keyword evidence="11" id="KW-0333">Golgi apparatus</keyword>
<evidence type="ECO:0000256" key="4">
    <source>
        <dbReference type="ARBA" id="ARBA00022676"/>
    </source>
</evidence>
<evidence type="ECO:0000256" key="7">
    <source>
        <dbReference type="ARBA" id="ARBA00022968"/>
    </source>
</evidence>
<keyword evidence="6 11" id="KW-0812">Transmembrane</keyword>
<gene>
    <name evidence="14" type="ORF">CYNAS_LOCUS713</name>
</gene>
<dbReference type="EMBL" id="CATQJL010000001">
    <property type="protein sequence ID" value="CAJ0588730.1"/>
    <property type="molecule type" value="Genomic_DNA"/>
</dbReference>
<comment type="similarity">
    <text evidence="3 11">Belongs to the glycosyltransferase 10 family.</text>
</comment>
<comment type="caution">
    <text evidence="14">The sequence shown here is derived from an EMBL/GenBank/DDBJ whole genome shotgun (WGS) entry which is preliminary data.</text>
</comment>
<evidence type="ECO:0000256" key="6">
    <source>
        <dbReference type="ARBA" id="ARBA00022692"/>
    </source>
</evidence>
<dbReference type="Pfam" id="PF17039">
    <property type="entry name" value="Glyco_tran_10_N"/>
    <property type="match status" value="1"/>
</dbReference>
<protein>
    <recommendedName>
        <fullName evidence="11">Fucosyltransferase</fullName>
        <ecNumber evidence="11">2.4.1.-</ecNumber>
    </recommendedName>
</protein>
<evidence type="ECO:0000259" key="13">
    <source>
        <dbReference type="Pfam" id="PF17039"/>
    </source>
</evidence>
<dbReference type="PANTHER" id="PTHR11929">
    <property type="entry name" value="ALPHA- 1,3 -FUCOSYLTRANSFERASE"/>
    <property type="match status" value="1"/>
</dbReference>
<dbReference type="PANTHER" id="PTHR11929:SF226">
    <property type="entry name" value="ATP-DEPENDENT DNA HELICASE-RELATED"/>
    <property type="match status" value="1"/>
</dbReference>
<dbReference type="Proteomes" id="UP001176961">
    <property type="component" value="Unassembled WGS sequence"/>
</dbReference>
<evidence type="ECO:0000256" key="11">
    <source>
        <dbReference type="RuleBase" id="RU003832"/>
    </source>
</evidence>
<dbReference type="InterPro" id="IPR001503">
    <property type="entry name" value="Glyco_trans_10"/>
</dbReference>
<proteinExistence type="inferred from homology"/>
<dbReference type="AlphaFoldDB" id="A0AA36GJF9"/>
<keyword evidence="8 11" id="KW-1133">Transmembrane helix</keyword>
<keyword evidence="10" id="KW-0325">Glycoprotein</keyword>
<organism evidence="14 15">
    <name type="scientific">Cylicocyclus nassatus</name>
    <name type="common">Nematode worm</name>
    <dbReference type="NCBI Taxonomy" id="53992"/>
    <lineage>
        <taxon>Eukaryota</taxon>
        <taxon>Metazoa</taxon>
        <taxon>Ecdysozoa</taxon>
        <taxon>Nematoda</taxon>
        <taxon>Chromadorea</taxon>
        <taxon>Rhabditida</taxon>
        <taxon>Rhabditina</taxon>
        <taxon>Rhabditomorpha</taxon>
        <taxon>Strongyloidea</taxon>
        <taxon>Strongylidae</taxon>
        <taxon>Cylicocyclus</taxon>
    </lineage>
</organism>
<dbReference type="InterPro" id="IPR031481">
    <property type="entry name" value="Glyco_tran_10_N"/>
</dbReference>
<evidence type="ECO:0000256" key="2">
    <source>
        <dbReference type="ARBA" id="ARBA00004922"/>
    </source>
</evidence>
<evidence type="ECO:0000313" key="14">
    <source>
        <dbReference type="EMBL" id="CAJ0588730.1"/>
    </source>
</evidence>
<dbReference type="EC" id="2.4.1.-" evidence="11"/>
<feature type="domain" description="Fucosyltransferase C-terminal" evidence="12">
    <location>
        <begin position="256"/>
        <end position="393"/>
    </location>
</feature>
<keyword evidence="9 11" id="KW-0472">Membrane</keyword>
<evidence type="ECO:0000259" key="12">
    <source>
        <dbReference type="Pfam" id="PF00852"/>
    </source>
</evidence>
<dbReference type="GO" id="GO:0032580">
    <property type="term" value="C:Golgi cisterna membrane"/>
    <property type="evidence" value="ECO:0007669"/>
    <property type="project" value="UniProtKB-SubCell"/>
</dbReference>
<evidence type="ECO:0000256" key="1">
    <source>
        <dbReference type="ARBA" id="ARBA00004447"/>
    </source>
</evidence>
<sequence>MQLSSVRSRLKRVYLNQRSRITKTALLATIVLILISPLLLNQISARRLRGDDNYVNENIEVKKTPLIVVWTKYWNEDMLKMLMPATENCAYQCKLIDRTELNNQTASAYLFHGPNIVLTDLPAQGPNHLNILIARESPLQLKKINSLQQASRSYYNNPLQSLFAKEELPRNYFNITITYKRSSRYFFPYGQLVPISPGDSRDSIFTKEEVRIALKKKKNGVLFYNCNTSSETLYLENIRKLGATEIIEEDKCERRISAGISAGSALCKPDCSSNDLVATHRFYIAFEDDICDDFISEKFYDQFSQLLVPIVRKRRIYRDAGVPRHSFIAVDDFDNFEDLREYLELLRRNDTEYLRYFEWTNDFRKPNTYRTDVLCKLCEDIHNKRASMVDDIENYLDVEQCLLLIVQKKSKIDLKYKKMRLEFYLLLFPLLSAAVDLESWAEAAENIKIDDIAPEIAKAKSYAFKLDIKPVNKKRVQKTLSKRIQKEMSKGMEKQAEDELKSFAHEGPKLFQARAELMHNQHQ</sequence>
<keyword evidence="4 11" id="KW-0328">Glycosyltransferase</keyword>
<evidence type="ECO:0000256" key="9">
    <source>
        <dbReference type="ARBA" id="ARBA00023136"/>
    </source>
</evidence>
<accession>A0AA36GJF9</accession>
<dbReference type="InterPro" id="IPR038577">
    <property type="entry name" value="GT10-like_C_sf"/>
</dbReference>
<keyword evidence="15" id="KW-1185">Reference proteome</keyword>
<dbReference type="GO" id="GO:0046920">
    <property type="term" value="F:alpha-(1-&gt;3)-fucosyltransferase activity"/>
    <property type="evidence" value="ECO:0007669"/>
    <property type="project" value="TreeGrafter"/>
</dbReference>
<evidence type="ECO:0000256" key="10">
    <source>
        <dbReference type="ARBA" id="ARBA00023180"/>
    </source>
</evidence>
<evidence type="ECO:0000313" key="15">
    <source>
        <dbReference type="Proteomes" id="UP001176961"/>
    </source>
</evidence>
<evidence type="ECO:0000256" key="3">
    <source>
        <dbReference type="ARBA" id="ARBA00008919"/>
    </source>
</evidence>
<dbReference type="SUPFAM" id="SSF53756">
    <property type="entry name" value="UDP-Glycosyltransferase/glycogen phosphorylase"/>
    <property type="match status" value="1"/>
</dbReference>
<evidence type="ECO:0000256" key="8">
    <source>
        <dbReference type="ARBA" id="ARBA00022989"/>
    </source>
</evidence>
<reference evidence="14" key="1">
    <citation type="submission" date="2023-07" db="EMBL/GenBank/DDBJ databases">
        <authorList>
            <consortium name="CYATHOMIX"/>
        </authorList>
    </citation>
    <scope>NUCLEOTIDE SEQUENCE</scope>
    <source>
        <strain evidence="14">N/A</strain>
    </source>
</reference>
<name>A0AA36GJF9_CYLNA</name>
<comment type="pathway">
    <text evidence="2">Protein modification; protein glycosylation.</text>
</comment>
<comment type="subcellular location">
    <subcellularLocation>
        <location evidence="1 11">Golgi apparatus</location>
        <location evidence="1 11">Golgi stack membrane</location>
        <topology evidence="1 11">Single-pass type II membrane protein</topology>
    </subcellularLocation>
</comment>
<dbReference type="InterPro" id="IPR055270">
    <property type="entry name" value="Glyco_tran_10_C"/>
</dbReference>
<keyword evidence="7" id="KW-0735">Signal-anchor</keyword>
<keyword evidence="5 11" id="KW-0808">Transferase</keyword>